<comment type="caution">
    <text evidence="1">The sequence shown here is derived from an EMBL/GenBank/DDBJ whole genome shotgun (WGS) entry which is preliminary data.</text>
</comment>
<dbReference type="EMBL" id="CAKOFQ010006756">
    <property type="protein sequence ID" value="CAH1968745.1"/>
    <property type="molecule type" value="Genomic_DNA"/>
</dbReference>
<evidence type="ECO:0000313" key="2">
    <source>
        <dbReference type="Proteomes" id="UP001152888"/>
    </source>
</evidence>
<sequence length="91" mass="10021">MKITGFQVSSSVLTCGSDMKIKTSCKLCEITLDQQKYAGLRCTHSPFFPPPLLHPATFGMHQGTTAGSYVQLPQIRDMMLAAYLLRGEVIL</sequence>
<organism evidence="1 2">
    <name type="scientific">Acanthoscelides obtectus</name>
    <name type="common">Bean weevil</name>
    <name type="synonym">Bruchus obtectus</name>
    <dbReference type="NCBI Taxonomy" id="200917"/>
    <lineage>
        <taxon>Eukaryota</taxon>
        <taxon>Metazoa</taxon>
        <taxon>Ecdysozoa</taxon>
        <taxon>Arthropoda</taxon>
        <taxon>Hexapoda</taxon>
        <taxon>Insecta</taxon>
        <taxon>Pterygota</taxon>
        <taxon>Neoptera</taxon>
        <taxon>Endopterygota</taxon>
        <taxon>Coleoptera</taxon>
        <taxon>Polyphaga</taxon>
        <taxon>Cucujiformia</taxon>
        <taxon>Chrysomeloidea</taxon>
        <taxon>Chrysomelidae</taxon>
        <taxon>Bruchinae</taxon>
        <taxon>Bruchini</taxon>
        <taxon>Acanthoscelides</taxon>
    </lineage>
</organism>
<dbReference type="OrthoDB" id="6772987at2759"/>
<keyword evidence="2" id="KW-1185">Reference proteome</keyword>
<protein>
    <submittedName>
        <fullName evidence="1">Uncharacterized protein</fullName>
    </submittedName>
</protein>
<proteinExistence type="predicted"/>
<reference evidence="1" key="1">
    <citation type="submission" date="2022-03" db="EMBL/GenBank/DDBJ databases">
        <authorList>
            <person name="Sayadi A."/>
        </authorList>
    </citation>
    <scope>NUCLEOTIDE SEQUENCE</scope>
</reference>
<name>A0A9P0K770_ACAOB</name>
<dbReference type="Proteomes" id="UP001152888">
    <property type="component" value="Unassembled WGS sequence"/>
</dbReference>
<dbReference type="AlphaFoldDB" id="A0A9P0K770"/>
<accession>A0A9P0K770</accession>
<evidence type="ECO:0000313" key="1">
    <source>
        <dbReference type="EMBL" id="CAH1968745.1"/>
    </source>
</evidence>
<gene>
    <name evidence="1" type="ORF">ACAOBT_LOCUS8039</name>
</gene>